<keyword evidence="2" id="KW-1185">Reference proteome</keyword>
<reference evidence="1" key="1">
    <citation type="submission" date="2020-12" db="EMBL/GenBank/DDBJ databases">
        <title>M. sibirica DSM 26468T genome.</title>
        <authorList>
            <person name="Thieme N."/>
            <person name="Rettenmaier R."/>
            <person name="Zverlov V."/>
            <person name="Liebl W."/>
        </authorList>
    </citation>
    <scope>NUCLEOTIDE SEQUENCE</scope>
    <source>
        <strain evidence="1">DSM 26468</strain>
    </source>
</reference>
<dbReference type="EMBL" id="JAEAGR010000011">
    <property type="protein sequence ID" value="MBH1941425.1"/>
    <property type="molecule type" value="Genomic_DNA"/>
</dbReference>
<accession>A0A8J7KWJ7</accession>
<proteinExistence type="predicted"/>
<dbReference type="RefSeq" id="WP_197661641.1">
    <property type="nucleotide sequence ID" value="NZ_JAEAGR010000011.1"/>
</dbReference>
<comment type="caution">
    <text evidence="1">The sequence shown here is derived from an EMBL/GenBank/DDBJ whole genome shotgun (WGS) entry which is preliminary data.</text>
</comment>
<name>A0A8J7KWJ7_9FIRM</name>
<organism evidence="1 2">
    <name type="scientific">Mobilitalea sibirica</name>
    <dbReference type="NCBI Taxonomy" id="1462919"/>
    <lineage>
        <taxon>Bacteria</taxon>
        <taxon>Bacillati</taxon>
        <taxon>Bacillota</taxon>
        <taxon>Clostridia</taxon>
        <taxon>Lachnospirales</taxon>
        <taxon>Lachnospiraceae</taxon>
        <taxon>Mobilitalea</taxon>
    </lineage>
</organism>
<dbReference type="Pfam" id="PF07454">
    <property type="entry name" value="SpoIIP"/>
    <property type="match status" value="1"/>
</dbReference>
<dbReference type="Proteomes" id="UP000623269">
    <property type="component" value="Unassembled WGS sequence"/>
</dbReference>
<protein>
    <submittedName>
        <fullName evidence="1">Stage II sporulation protein P</fullName>
    </submittedName>
</protein>
<evidence type="ECO:0000313" key="1">
    <source>
        <dbReference type="EMBL" id="MBH1941425.1"/>
    </source>
</evidence>
<dbReference type="AlphaFoldDB" id="A0A8J7KWJ7"/>
<gene>
    <name evidence="1" type="ORF">I5677_11030</name>
</gene>
<dbReference type="InterPro" id="IPR010897">
    <property type="entry name" value="Spore_II_P"/>
</dbReference>
<sequence length="463" mass="52622">MRRMKMRDRRRLHLGIWTLIIVGSIFLLLRLVALSFSNDVGQAKRSIGSVIMSGLCINVFESGSSLLNYVTEKEETAYKFPVNLLSDEFALQKYMKESNSYAVLLQNSNPFVIQGIHNRKEEKVNNKISFYNISTNQLTKDYILSNGAMFHRNDSYGNIDFQFAKNSSGNFTSNELPIGVIGGEFYFEETEDKETNGEGSAIDTMHTNGRVSFTLDQLKDTAFFVRNFYIIDQSTKITEGLFDAEKLLSKDMTLKQENNAPQILIYHTHSQEAFVDSRKNVKADSVVGIGSYLTDILENEYGYNVIHDTSCYDVVDGKLDRNFAYNLAKDGIEKLLKKHPSIEVVIDLHRDGVAKRSTIIDGKETAQIMLLNGLSRDQNGPITHLDNPYLSDNLAFSLQLQMKSLELYPGLFYKNYLQCYRYNMHVRPKCILMELGTHENTLQSAKNAMEPFAEILDAVLQGK</sequence>
<evidence type="ECO:0000313" key="2">
    <source>
        <dbReference type="Proteomes" id="UP000623269"/>
    </source>
</evidence>